<evidence type="ECO:0000259" key="6">
    <source>
        <dbReference type="Pfam" id="PF08281"/>
    </source>
</evidence>
<proteinExistence type="inferred from homology"/>
<dbReference type="NCBIfam" id="TIGR02937">
    <property type="entry name" value="sigma70-ECF"/>
    <property type="match status" value="1"/>
</dbReference>
<feature type="domain" description="RNA polymerase sigma-70 region 2" evidence="5">
    <location>
        <begin position="14"/>
        <end position="79"/>
    </location>
</feature>
<dbReference type="Proteomes" id="UP000190814">
    <property type="component" value="Unassembled WGS sequence"/>
</dbReference>
<dbReference type="GO" id="GO:0016987">
    <property type="term" value="F:sigma factor activity"/>
    <property type="evidence" value="ECO:0007669"/>
    <property type="project" value="UniProtKB-KW"/>
</dbReference>
<dbReference type="InterPro" id="IPR014284">
    <property type="entry name" value="RNA_pol_sigma-70_dom"/>
</dbReference>
<accession>A0A1T4VVE6</accession>
<dbReference type="Pfam" id="PF04542">
    <property type="entry name" value="Sigma70_r2"/>
    <property type="match status" value="1"/>
</dbReference>
<dbReference type="GO" id="GO:0006352">
    <property type="term" value="P:DNA-templated transcription initiation"/>
    <property type="evidence" value="ECO:0007669"/>
    <property type="project" value="InterPro"/>
</dbReference>
<evidence type="ECO:0000256" key="3">
    <source>
        <dbReference type="ARBA" id="ARBA00023082"/>
    </source>
</evidence>
<dbReference type="RefSeq" id="WP_078766562.1">
    <property type="nucleotide sequence ID" value="NZ_FUXZ01000010.1"/>
</dbReference>
<organism evidence="7 8">
    <name type="scientific">Eubacterium uniforme</name>
    <dbReference type="NCBI Taxonomy" id="39495"/>
    <lineage>
        <taxon>Bacteria</taxon>
        <taxon>Bacillati</taxon>
        <taxon>Bacillota</taxon>
        <taxon>Clostridia</taxon>
        <taxon>Eubacteriales</taxon>
        <taxon>Eubacteriaceae</taxon>
        <taxon>Eubacterium</taxon>
    </lineage>
</organism>
<dbReference type="SUPFAM" id="SSF88946">
    <property type="entry name" value="Sigma2 domain of RNA polymerase sigma factors"/>
    <property type="match status" value="1"/>
</dbReference>
<evidence type="ECO:0000259" key="5">
    <source>
        <dbReference type="Pfam" id="PF04542"/>
    </source>
</evidence>
<evidence type="ECO:0000256" key="2">
    <source>
        <dbReference type="ARBA" id="ARBA00023015"/>
    </source>
</evidence>
<dbReference type="PANTHER" id="PTHR43133:SF51">
    <property type="entry name" value="RNA POLYMERASE SIGMA FACTOR"/>
    <property type="match status" value="1"/>
</dbReference>
<keyword evidence="4" id="KW-0804">Transcription</keyword>
<dbReference type="InterPro" id="IPR039425">
    <property type="entry name" value="RNA_pol_sigma-70-like"/>
</dbReference>
<protein>
    <submittedName>
        <fullName evidence="7">RNA polymerase sigma-70 factor, ECF subfamily</fullName>
    </submittedName>
</protein>
<dbReference type="PANTHER" id="PTHR43133">
    <property type="entry name" value="RNA POLYMERASE ECF-TYPE SIGMA FACTO"/>
    <property type="match status" value="1"/>
</dbReference>
<dbReference type="InterPro" id="IPR013249">
    <property type="entry name" value="RNA_pol_sigma70_r4_t2"/>
</dbReference>
<dbReference type="InterPro" id="IPR013324">
    <property type="entry name" value="RNA_pol_sigma_r3/r4-like"/>
</dbReference>
<dbReference type="InterPro" id="IPR007627">
    <property type="entry name" value="RNA_pol_sigma70_r2"/>
</dbReference>
<dbReference type="OrthoDB" id="9795666at2"/>
<comment type="similarity">
    <text evidence="1">Belongs to the sigma-70 factor family. ECF subfamily.</text>
</comment>
<name>A0A1T4VVE6_9FIRM</name>
<keyword evidence="3" id="KW-0731">Sigma factor</keyword>
<keyword evidence="8" id="KW-1185">Reference proteome</keyword>
<dbReference type="Pfam" id="PF08281">
    <property type="entry name" value="Sigma70_r4_2"/>
    <property type="match status" value="1"/>
</dbReference>
<dbReference type="InterPro" id="IPR013325">
    <property type="entry name" value="RNA_pol_sigma_r2"/>
</dbReference>
<reference evidence="7 8" key="1">
    <citation type="submission" date="2017-02" db="EMBL/GenBank/DDBJ databases">
        <authorList>
            <person name="Peterson S.W."/>
        </authorList>
    </citation>
    <scope>NUCLEOTIDE SEQUENCE [LARGE SCALE GENOMIC DNA]</scope>
    <source>
        <strain evidence="7 8">ATCC 35992</strain>
    </source>
</reference>
<evidence type="ECO:0000313" key="7">
    <source>
        <dbReference type="EMBL" id="SKA68980.1"/>
    </source>
</evidence>
<feature type="domain" description="RNA polymerase sigma factor 70 region 4 type 2" evidence="6">
    <location>
        <begin position="109"/>
        <end position="157"/>
    </location>
</feature>
<dbReference type="Gene3D" id="1.10.10.10">
    <property type="entry name" value="Winged helix-like DNA-binding domain superfamily/Winged helix DNA-binding domain"/>
    <property type="match status" value="1"/>
</dbReference>
<evidence type="ECO:0000313" key="8">
    <source>
        <dbReference type="Proteomes" id="UP000190814"/>
    </source>
</evidence>
<dbReference type="STRING" id="39495.SAMN02745111_01709"/>
<sequence length="173" mass="20426">MDKRERQLDVEETINKYSDLLYKTSFLMLKNQQDSEDIVQETFIAYIKNNPELNDEEHKKAWLLKVAQNKCKNLLKSHKIRAYVPFDDVEEVIPGEEKELYEEDSSELLAISNLSYKYKSVITLYYIENYSIEETAKILDISVSAVKMRLKRGREKLKIEFKDREDLLKGGAY</sequence>
<keyword evidence="2" id="KW-0805">Transcription regulation</keyword>
<dbReference type="Gene3D" id="1.10.1740.10">
    <property type="match status" value="1"/>
</dbReference>
<dbReference type="GO" id="GO:0003677">
    <property type="term" value="F:DNA binding"/>
    <property type="evidence" value="ECO:0007669"/>
    <property type="project" value="InterPro"/>
</dbReference>
<dbReference type="InterPro" id="IPR036388">
    <property type="entry name" value="WH-like_DNA-bd_sf"/>
</dbReference>
<dbReference type="SUPFAM" id="SSF88659">
    <property type="entry name" value="Sigma3 and sigma4 domains of RNA polymerase sigma factors"/>
    <property type="match status" value="1"/>
</dbReference>
<gene>
    <name evidence="7" type="ORF">SAMN02745111_01709</name>
</gene>
<dbReference type="CDD" id="cd06171">
    <property type="entry name" value="Sigma70_r4"/>
    <property type="match status" value="1"/>
</dbReference>
<dbReference type="EMBL" id="FUXZ01000010">
    <property type="protein sequence ID" value="SKA68980.1"/>
    <property type="molecule type" value="Genomic_DNA"/>
</dbReference>
<evidence type="ECO:0000256" key="1">
    <source>
        <dbReference type="ARBA" id="ARBA00010641"/>
    </source>
</evidence>
<evidence type="ECO:0000256" key="4">
    <source>
        <dbReference type="ARBA" id="ARBA00023163"/>
    </source>
</evidence>
<dbReference type="AlphaFoldDB" id="A0A1T4VVE6"/>